<keyword evidence="2" id="KW-1185">Reference proteome</keyword>
<dbReference type="Proteomes" id="UP000031572">
    <property type="component" value="Unassembled WGS sequence"/>
</dbReference>
<comment type="caution">
    <text evidence="1">The sequence shown here is derived from an EMBL/GenBank/DDBJ whole genome shotgun (WGS) entry which is preliminary data.</text>
</comment>
<dbReference type="InterPro" id="IPR007553">
    <property type="entry name" value="2-thiour_desulf"/>
</dbReference>
<protein>
    <submittedName>
        <fullName evidence="1">Purine nucleoside phosphorylase</fullName>
    </submittedName>
</protein>
<dbReference type="PANTHER" id="PTHR30087:SF1">
    <property type="entry name" value="HYPOTHETICAL CYTOSOLIC PROTEIN"/>
    <property type="match status" value="1"/>
</dbReference>
<evidence type="ECO:0000313" key="2">
    <source>
        <dbReference type="Proteomes" id="UP000031572"/>
    </source>
</evidence>
<dbReference type="PANTHER" id="PTHR30087">
    <property type="entry name" value="INNER MEMBRANE PROTEIN"/>
    <property type="match status" value="1"/>
</dbReference>
<evidence type="ECO:0000313" key="1">
    <source>
        <dbReference type="EMBL" id="KIF84022.1"/>
    </source>
</evidence>
<gene>
    <name evidence="1" type="ORF">TSA66_01135</name>
</gene>
<name>A0A0C1YTM3_9BURK</name>
<dbReference type="EMBL" id="JWJG01000012">
    <property type="protein sequence ID" value="KIF84022.1"/>
    <property type="molecule type" value="Genomic_DNA"/>
</dbReference>
<dbReference type="OrthoDB" id="495783at2"/>
<dbReference type="Pfam" id="PF04463">
    <property type="entry name" value="2-thiour_desulf"/>
    <property type="match status" value="1"/>
</dbReference>
<dbReference type="RefSeq" id="WP_040038666.1">
    <property type="nucleotide sequence ID" value="NZ_JWJG01000012.1"/>
</dbReference>
<dbReference type="AlphaFoldDB" id="A0A0C1YTM3"/>
<reference evidence="1 2" key="1">
    <citation type="submission" date="2014-12" db="EMBL/GenBank/DDBJ databases">
        <title>Denitrispirillum autotrophicum gen. nov., sp. nov., Denitrifying, Facultatively Autotrophic Bacteria Isolated from Rice Paddy Soil.</title>
        <authorList>
            <person name="Ishii S."/>
            <person name="Ashida N."/>
            <person name="Ohno H."/>
            <person name="Otsuka S."/>
            <person name="Yokota A."/>
            <person name="Senoo K."/>
        </authorList>
    </citation>
    <scope>NUCLEOTIDE SEQUENCE [LARGE SCALE GENOMIC DNA]</scope>
    <source>
        <strain evidence="1 2">TSA66</strain>
    </source>
</reference>
<sequence>MQRVLVSACLLGSPVRYDGSSKQVNSAFLEGWRAEGRIVSICPETAGGLPTPRLPAEIARATGGSAVLSGASPVVDVTGADVTASFVTGAQQALLEARAKGISVAVLKEGSPSCGSGFTYDGSFSGATVKKPGVTASLLMAHGIAVFSEHTLDEADALLRSLDDTRP</sequence>
<dbReference type="STRING" id="709839.TSA66_01135"/>
<organism evidence="1 2">
    <name type="scientific">Noviherbaspirillum autotrophicum</name>
    <dbReference type="NCBI Taxonomy" id="709839"/>
    <lineage>
        <taxon>Bacteria</taxon>
        <taxon>Pseudomonadati</taxon>
        <taxon>Pseudomonadota</taxon>
        <taxon>Betaproteobacteria</taxon>
        <taxon>Burkholderiales</taxon>
        <taxon>Oxalobacteraceae</taxon>
        <taxon>Noviherbaspirillum</taxon>
    </lineage>
</organism>
<proteinExistence type="predicted"/>
<accession>A0A0C1YTM3</accession>